<evidence type="ECO:0000256" key="4">
    <source>
        <dbReference type="ARBA" id="ARBA00022679"/>
    </source>
</evidence>
<dbReference type="OrthoDB" id="828203at2"/>
<evidence type="ECO:0000256" key="6">
    <source>
        <dbReference type="ARBA" id="ARBA00022989"/>
    </source>
</evidence>
<feature type="transmembrane region" description="Helical" evidence="8">
    <location>
        <begin position="308"/>
        <end position="326"/>
    </location>
</feature>
<gene>
    <name evidence="10" type="ORF">EWM57_14800</name>
</gene>
<evidence type="ECO:0000259" key="9">
    <source>
        <dbReference type="Pfam" id="PF13231"/>
    </source>
</evidence>
<dbReference type="InterPro" id="IPR050297">
    <property type="entry name" value="LipidA_mod_glycosyltrf_83"/>
</dbReference>
<proteinExistence type="predicted"/>
<reference evidence="10 11" key="1">
    <citation type="submission" date="2019-02" db="EMBL/GenBank/DDBJ databases">
        <title>Bacterial novel species isolated from soil.</title>
        <authorList>
            <person name="Jung H.-Y."/>
        </authorList>
    </citation>
    <scope>NUCLEOTIDE SEQUENCE [LARGE SCALE GENOMIC DNA]</scope>
    <source>
        <strain evidence="10 11">1-3-3-3</strain>
    </source>
</reference>
<dbReference type="AlphaFoldDB" id="A0A4Q5LB28"/>
<keyword evidence="4" id="KW-0808">Transferase</keyword>
<evidence type="ECO:0000256" key="7">
    <source>
        <dbReference type="ARBA" id="ARBA00023136"/>
    </source>
</evidence>
<comment type="subcellular location">
    <subcellularLocation>
        <location evidence="1">Cell membrane</location>
        <topology evidence="1">Multi-pass membrane protein</topology>
    </subcellularLocation>
</comment>
<keyword evidence="7 8" id="KW-0472">Membrane</keyword>
<dbReference type="GO" id="GO:0010041">
    <property type="term" value="P:response to iron(III) ion"/>
    <property type="evidence" value="ECO:0007669"/>
    <property type="project" value="TreeGrafter"/>
</dbReference>
<comment type="caution">
    <text evidence="10">The sequence shown here is derived from an EMBL/GenBank/DDBJ whole genome shotgun (WGS) entry which is preliminary data.</text>
</comment>
<feature type="transmembrane region" description="Helical" evidence="8">
    <location>
        <begin position="205"/>
        <end position="226"/>
    </location>
</feature>
<feature type="transmembrane region" description="Helical" evidence="8">
    <location>
        <begin position="418"/>
        <end position="438"/>
    </location>
</feature>
<organism evidence="10 11">
    <name type="scientific">Hymenobacter persicinus</name>
    <dbReference type="NCBI Taxonomy" id="2025506"/>
    <lineage>
        <taxon>Bacteria</taxon>
        <taxon>Pseudomonadati</taxon>
        <taxon>Bacteroidota</taxon>
        <taxon>Cytophagia</taxon>
        <taxon>Cytophagales</taxon>
        <taxon>Hymenobacteraceae</taxon>
        <taxon>Hymenobacter</taxon>
    </lineage>
</organism>
<feature type="transmembrane region" description="Helical" evidence="8">
    <location>
        <begin position="46"/>
        <end position="65"/>
    </location>
</feature>
<evidence type="ECO:0000256" key="3">
    <source>
        <dbReference type="ARBA" id="ARBA00022676"/>
    </source>
</evidence>
<evidence type="ECO:0000256" key="1">
    <source>
        <dbReference type="ARBA" id="ARBA00004651"/>
    </source>
</evidence>
<feature type="transmembrane region" description="Helical" evidence="8">
    <location>
        <begin position="174"/>
        <end position="193"/>
    </location>
</feature>
<dbReference type="EMBL" id="SEWE01000033">
    <property type="protein sequence ID" value="RYU78228.1"/>
    <property type="molecule type" value="Genomic_DNA"/>
</dbReference>
<feature type="transmembrane region" description="Helical" evidence="8">
    <location>
        <begin position="246"/>
        <end position="268"/>
    </location>
</feature>
<dbReference type="Pfam" id="PF13231">
    <property type="entry name" value="PMT_2"/>
    <property type="match status" value="1"/>
</dbReference>
<evidence type="ECO:0000313" key="11">
    <source>
        <dbReference type="Proteomes" id="UP000294155"/>
    </source>
</evidence>
<keyword evidence="6 8" id="KW-1133">Transmembrane helix</keyword>
<feature type="transmembrane region" description="Helical" evidence="8">
    <location>
        <begin position="453"/>
        <end position="473"/>
    </location>
</feature>
<dbReference type="GO" id="GO:0005886">
    <property type="term" value="C:plasma membrane"/>
    <property type="evidence" value="ECO:0007669"/>
    <property type="project" value="UniProtKB-SubCell"/>
</dbReference>
<evidence type="ECO:0000256" key="5">
    <source>
        <dbReference type="ARBA" id="ARBA00022692"/>
    </source>
</evidence>
<keyword evidence="11" id="KW-1185">Reference proteome</keyword>
<dbReference type="PANTHER" id="PTHR33908:SF3">
    <property type="entry name" value="UNDECAPRENYL PHOSPHATE-ALPHA-4-AMINO-4-DEOXY-L-ARABINOSE ARABINOSYL TRANSFERASE"/>
    <property type="match status" value="1"/>
</dbReference>
<dbReference type="Proteomes" id="UP000294155">
    <property type="component" value="Unassembled WGS sequence"/>
</dbReference>
<feature type="transmembrane region" description="Helical" evidence="8">
    <location>
        <begin position="151"/>
        <end position="168"/>
    </location>
</feature>
<evidence type="ECO:0000256" key="2">
    <source>
        <dbReference type="ARBA" id="ARBA00022475"/>
    </source>
</evidence>
<sequence length="591" mass="65102">MGKCRGNNTVEFGPRRPAAEKGYYTSQSLDVGVNRLLCGVKLRPSLLPDLTLLFVVLFTVAYFVLTHEGLYDLDDYFYARYAHQLLSGSFQVVPDPQGLLHDPLKERWLVFAPVAGFYALFGVNSISTTLWPLLCTLGCAALLWRSYRRTEPVVAAGALLLLGLHYFTLNLTNYLYPDNILMFWCLCCALALLHGRQLGRNELLWGAGFAALNFAALLSKETIVYYLPFYLGLLGRDLFRQQHGRFWGAALLGGTVLLAGYLAFYQVFTHDALYRIHLIEHTNNYLREGNFLGGNRGALLARLTYQPLAFLVSIGLGVALLLAGAAALGGRQNQNSDAGFWLGLTATTLAFYWLGSTSLTQYNPITLLPRMTTPLLPPLALAAGFGLRNFVRTGRGGGWLTLGLLLCAGWLHNSGAVLYAGLALYFGVATALAALALVNPDSPAAAWRRPGTLPFAALAVAALAAGLAVRPLYFMQKPGVSSHQPQQRILRQHLAGAAQGVVFVDDFLIGNYDFSYGFQVPPGLRFRRYSAADSVQLAPGDRAWLLLNRSTLSNDELTRKLIRYSVPEVLARFPRRRLLAQDGQVELYRVR</sequence>
<dbReference type="GO" id="GO:0016763">
    <property type="term" value="F:pentosyltransferase activity"/>
    <property type="evidence" value="ECO:0007669"/>
    <property type="project" value="TreeGrafter"/>
</dbReference>
<keyword evidence="2" id="KW-1003">Cell membrane</keyword>
<accession>A0A4Q5LB28</accession>
<dbReference type="GO" id="GO:0009103">
    <property type="term" value="P:lipopolysaccharide biosynthetic process"/>
    <property type="evidence" value="ECO:0007669"/>
    <property type="project" value="UniProtKB-ARBA"/>
</dbReference>
<feature type="domain" description="Glycosyltransferase RgtA/B/C/D-like" evidence="9">
    <location>
        <begin position="114"/>
        <end position="241"/>
    </location>
</feature>
<feature type="transmembrane region" description="Helical" evidence="8">
    <location>
        <begin position="338"/>
        <end position="355"/>
    </location>
</feature>
<keyword evidence="3" id="KW-0328">Glycosyltransferase</keyword>
<keyword evidence="5 8" id="KW-0812">Transmembrane</keyword>
<name>A0A4Q5LB28_9BACT</name>
<dbReference type="InterPro" id="IPR038731">
    <property type="entry name" value="RgtA/B/C-like"/>
</dbReference>
<evidence type="ECO:0000256" key="8">
    <source>
        <dbReference type="SAM" id="Phobius"/>
    </source>
</evidence>
<dbReference type="PANTHER" id="PTHR33908">
    <property type="entry name" value="MANNOSYLTRANSFERASE YKCB-RELATED"/>
    <property type="match status" value="1"/>
</dbReference>
<protein>
    <recommendedName>
        <fullName evidence="9">Glycosyltransferase RgtA/B/C/D-like domain-containing protein</fullName>
    </recommendedName>
</protein>
<feature type="transmembrane region" description="Helical" evidence="8">
    <location>
        <begin position="117"/>
        <end position="144"/>
    </location>
</feature>
<evidence type="ECO:0000313" key="10">
    <source>
        <dbReference type="EMBL" id="RYU78228.1"/>
    </source>
</evidence>